<protein>
    <submittedName>
        <fullName evidence="1">MmgE/PrpD family protein</fullName>
    </submittedName>
</protein>
<comment type="caution">
    <text evidence="1">The sequence shown here is derived from an EMBL/GenBank/DDBJ whole genome shotgun (WGS) entry which is preliminary data.</text>
</comment>
<gene>
    <name evidence="1" type="ORF">SH601_14930</name>
</gene>
<name>A0ACC6M916_9BACI</name>
<dbReference type="Proteomes" id="UP001277972">
    <property type="component" value="Unassembled WGS sequence"/>
</dbReference>
<evidence type="ECO:0000313" key="1">
    <source>
        <dbReference type="EMBL" id="MDX8047262.1"/>
    </source>
</evidence>
<accession>A0ACC6M916</accession>
<reference evidence="1" key="1">
    <citation type="submission" date="2023-11" db="EMBL/GenBank/DDBJ databases">
        <title>Gracilibacillus pellucida a moderately halophilic bacterium isolated from saline soil in Xinjiang province.</title>
        <authorList>
            <person name="Zhang Z."/>
            <person name="Tan F."/>
            <person name="Wang Y."/>
            <person name="Xia M."/>
        </authorList>
    </citation>
    <scope>NUCLEOTIDE SEQUENCE</scope>
    <source>
        <strain evidence="1">S3-1-1</strain>
    </source>
</reference>
<dbReference type="EMBL" id="JAWZSR010000010">
    <property type="protein sequence ID" value="MDX8047262.1"/>
    <property type="molecule type" value="Genomic_DNA"/>
</dbReference>
<organism evidence="1 2">
    <name type="scientific">Gracilibacillus pellucidus</name>
    <dbReference type="NCBI Taxonomy" id="3095368"/>
    <lineage>
        <taxon>Bacteria</taxon>
        <taxon>Bacillati</taxon>
        <taxon>Bacillota</taxon>
        <taxon>Bacilli</taxon>
        <taxon>Bacillales</taxon>
        <taxon>Bacillaceae</taxon>
        <taxon>Gracilibacillus</taxon>
    </lineage>
</organism>
<keyword evidence="2" id="KW-1185">Reference proteome</keyword>
<proteinExistence type="predicted"/>
<evidence type="ECO:0000313" key="2">
    <source>
        <dbReference type="Proteomes" id="UP001277972"/>
    </source>
</evidence>
<sequence>MVGNIAVTEKLSELIVNSRPEADPQVMAAARSGVLDYLTSTIAGGKDQEGNSLLELFSSDTYNPNLVKVIGINRYADFQHAALLNGYLGHVLDYDDVHSSSRGHPSTVILPALFAISKTKNVSALDFLAAYVIGVETMCRLGLAIGASHYESGWHNTATLGAIAATAACVRLLNLNSDAVNCALGLAAAQSSGLRAQFGSDGKPLQAGLAARTAVFTSMLTAKGFEAASNGLDGKTGFFAAYGSDKTIVSNLTKDWGNPWQIVDPGLWFKSYPCCSASHHAIDAVFALISEHQLHELENDQIANIEAIFPPGGDTALVVTNPQNGIEGKFSLEYVIATALIDGKVGIKQFSKQNIEPRVKTLMNRINRRYDEKIEPLSIAIPPGRFTIVTITLKNGATYSKRVDRPHGAAGDPLTIKELHRKFLDADTDGHFAHVPDLVSEMETHEDLVRLITSL</sequence>